<name>A0A9D9IWG6_9BACT</name>
<accession>A0A9D9IWG6</accession>
<gene>
    <name evidence="3" type="ORF">IAB76_02245</name>
</gene>
<dbReference type="Gene3D" id="3.40.50.11440">
    <property type="match status" value="1"/>
</dbReference>
<keyword evidence="1" id="KW-0732">Signal</keyword>
<protein>
    <submittedName>
        <fullName evidence="3">DUF362 domain-containing protein</fullName>
    </submittedName>
</protein>
<reference evidence="3" key="1">
    <citation type="submission" date="2020-10" db="EMBL/GenBank/DDBJ databases">
        <authorList>
            <person name="Gilroy R."/>
        </authorList>
    </citation>
    <scope>NUCLEOTIDE SEQUENCE</scope>
    <source>
        <strain evidence="3">B3-1481</strain>
    </source>
</reference>
<evidence type="ECO:0000313" key="4">
    <source>
        <dbReference type="Proteomes" id="UP000823769"/>
    </source>
</evidence>
<reference evidence="3" key="2">
    <citation type="journal article" date="2021" name="PeerJ">
        <title>Extensive microbial diversity within the chicken gut microbiome revealed by metagenomics and culture.</title>
        <authorList>
            <person name="Gilroy R."/>
            <person name="Ravi A."/>
            <person name="Getino M."/>
            <person name="Pursley I."/>
            <person name="Horton D.L."/>
            <person name="Alikhan N.F."/>
            <person name="Baker D."/>
            <person name="Gharbi K."/>
            <person name="Hall N."/>
            <person name="Watson M."/>
            <person name="Adriaenssens E.M."/>
            <person name="Foster-Nyarko E."/>
            <person name="Jarju S."/>
            <person name="Secka A."/>
            <person name="Antonio M."/>
            <person name="Oren A."/>
            <person name="Chaudhuri R.R."/>
            <person name="La Ragione R."/>
            <person name="Hildebrand F."/>
            <person name="Pallen M.J."/>
        </authorList>
    </citation>
    <scope>NUCLEOTIDE SEQUENCE</scope>
    <source>
        <strain evidence="3">B3-1481</strain>
    </source>
</reference>
<dbReference type="InterPro" id="IPR007160">
    <property type="entry name" value="DUF362"/>
</dbReference>
<dbReference type="Pfam" id="PF04015">
    <property type="entry name" value="DUF362"/>
    <property type="match status" value="1"/>
</dbReference>
<feature type="signal peptide" evidence="1">
    <location>
        <begin position="1"/>
        <end position="21"/>
    </location>
</feature>
<dbReference type="Proteomes" id="UP000823769">
    <property type="component" value="Unassembled WGS sequence"/>
</dbReference>
<comment type="caution">
    <text evidence="3">The sequence shown here is derived from an EMBL/GenBank/DDBJ whole genome shotgun (WGS) entry which is preliminary data.</text>
</comment>
<proteinExistence type="predicted"/>
<dbReference type="PROSITE" id="PS51257">
    <property type="entry name" value="PROKAR_LIPOPROTEIN"/>
    <property type="match status" value="1"/>
</dbReference>
<feature type="chain" id="PRO_5039161590" evidence="1">
    <location>
        <begin position="22"/>
        <end position="322"/>
    </location>
</feature>
<evidence type="ECO:0000313" key="3">
    <source>
        <dbReference type="EMBL" id="MBO8479918.1"/>
    </source>
</evidence>
<feature type="domain" description="DUF362" evidence="2">
    <location>
        <begin position="55"/>
        <end position="273"/>
    </location>
</feature>
<dbReference type="EMBL" id="JADILW010000034">
    <property type="protein sequence ID" value="MBO8479918.1"/>
    <property type="molecule type" value="Genomic_DNA"/>
</dbReference>
<evidence type="ECO:0000256" key="1">
    <source>
        <dbReference type="SAM" id="SignalP"/>
    </source>
</evidence>
<dbReference type="AlphaFoldDB" id="A0A9D9IWG6"/>
<sequence>MKRIFLFAMMLGLAAACSGKAAEPQQPVVYMTTEISPEALVRIYEALGRPAEGRVAVKISTGEPGGHNFLQPSLIKDLVQKVDGTIVECNTAYEGRRSSTEEHLKAAREHGFFDIADVDIMDSEGEFTIPVRDTTHIKYDIVGTHLQNYDFMINLAHFKGHAMAGFGGVIKNQSIGVASANGKAYIHSAGATEDAGQMWQNIREDTQDGFLESMAAAAQGVADYFGENILYINVMNNLSVDCDCDSHPADPLMLDVGIFASLDPVALDEACLDYVFEMEPTEGNDNRPLIERVTSRNGRHTVDYAEQIGLGSKDYVLVSIDE</sequence>
<evidence type="ECO:0000259" key="2">
    <source>
        <dbReference type="Pfam" id="PF04015"/>
    </source>
</evidence>
<organism evidence="3 4">
    <name type="scientific">Candidatus Cryptobacteroides avistercoris</name>
    <dbReference type="NCBI Taxonomy" id="2840758"/>
    <lineage>
        <taxon>Bacteria</taxon>
        <taxon>Pseudomonadati</taxon>
        <taxon>Bacteroidota</taxon>
        <taxon>Bacteroidia</taxon>
        <taxon>Bacteroidales</taxon>
        <taxon>Candidatus Cryptobacteroides</taxon>
    </lineage>
</organism>